<feature type="region of interest" description="Disordered" evidence="1">
    <location>
        <begin position="23"/>
        <end position="52"/>
    </location>
</feature>
<keyword evidence="2" id="KW-0812">Transmembrane</keyword>
<feature type="transmembrane region" description="Helical" evidence="2">
    <location>
        <begin position="166"/>
        <end position="186"/>
    </location>
</feature>
<sequence>MLTRKFEDSAPLLVRMESTAESIYGQSSSREKDFNPNVLQESPIPVTPPTQRRRGFSSRLIGWPAAVILGQLLLQLMGWGFFITVKARGQLALPFNGALWVKNNPHVVTLLATLLATILGGCSSFLFSYAIRRSMSLYLNRPISLATLGASVRISMRSVVFHRRNLKWPAISFLLFLLAGIQTSGWSTLLTPVTLTVSTPLVGADLNLSSPVLYDMFNTGELDFCVRDQGNRKSLFPTETESGYAAARAILGQPSTFMLMDQVFNVSTGGVLPAYLTAINASAWFTTTSVIPVVTHDVSPRRPDHGFTTNYSMIQQGFSADVSCSFRTLTNNTVPSLWKESDSVKKWHTLDINTLGRIHYSAVGSSCEGLGNNSSEEYGNNSLNWTYAYTTSSMNWLMLIACGPAENYTLVIMSDGDYDWIPMTVCSVTPKTTTVQVDYTPAINAVVDPNGLTVMDPEGPAGLSAISTLFNMVFFYQATESNLLADQLTALSVEWKGGAADILAPLEEYIRGVIEYSGSVFRACLASNTSFMDTVSPSMIIPTNGTFRTETLGWTYASGATHWVLVPGTLIAVATIAVVIGALSQPAGDVPAESEQFDPSDPLHLMAAAAAGGLNNAFTGLGPKDMKEGEKLSVVLGSIQGRGPALVRADQYRPVLWDS</sequence>
<name>A0AAD7D9Q1_MYCRO</name>
<accession>A0AAD7D9Q1</accession>
<feature type="transmembrane region" description="Helical" evidence="2">
    <location>
        <begin position="105"/>
        <end position="131"/>
    </location>
</feature>
<evidence type="ECO:0000313" key="3">
    <source>
        <dbReference type="EMBL" id="KAJ7686377.1"/>
    </source>
</evidence>
<dbReference type="AlphaFoldDB" id="A0AAD7D9Q1"/>
<dbReference type="Proteomes" id="UP001221757">
    <property type="component" value="Unassembled WGS sequence"/>
</dbReference>
<protein>
    <submittedName>
        <fullName evidence="3">Uncharacterized protein</fullName>
    </submittedName>
</protein>
<comment type="caution">
    <text evidence="3">The sequence shown here is derived from an EMBL/GenBank/DDBJ whole genome shotgun (WGS) entry which is preliminary data.</text>
</comment>
<feature type="transmembrane region" description="Helical" evidence="2">
    <location>
        <begin position="60"/>
        <end position="85"/>
    </location>
</feature>
<evidence type="ECO:0000313" key="4">
    <source>
        <dbReference type="Proteomes" id="UP001221757"/>
    </source>
</evidence>
<evidence type="ECO:0000256" key="2">
    <source>
        <dbReference type="SAM" id="Phobius"/>
    </source>
</evidence>
<reference evidence="3" key="1">
    <citation type="submission" date="2023-03" db="EMBL/GenBank/DDBJ databases">
        <title>Massive genome expansion in bonnet fungi (Mycena s.s.) driven by repeated elements and novel gene families across ecological guilds.</title>
        <authorList>
            <consortium name="Lawrence Berkeley National Laboratory"/>
            <person name="Harder C.B."/>
            <person name="Miyauchi S."/>
            <person name="Viragh M."/>
            <person name="Kuo A."/>
            <person name="Thoen E."/>
            <person name="Andreopoulos B."/>
            <person name="Lu D."/>
            <person name="Skrede I."/>
            <person name="Drula E."/>
            <person name="Henrissat B."/>
            <person name="Morin E."/>
            <person name="Kohler A."/>
            <person name="Barry K."/>
            <person name="LaButti K."/>
            <person name="Morin E."/>
            <person name="Salamov A."/>
            <person name="Lipzen A."/>
            <person name="Mereny Z."/>
            <person name="Hegedus B."/>
            <person name="Baldrian P."/>
            <person name="Stursova M."/>
            <person name="Weitz H."/>
            <person name="Taylor A."/>
            <person name="Grigoriev I.V."/>
            <person name="Nagy L.G."/>
            <person name="Martin F."/>
            <person name="Kauserud H."/>
        </authorList>
    </citation>
    <scope>NUCLEOTIDE SEQUENCE</scope>
    <source>
        <strain evidence="3">CBHHK067</strain>
    </source>
</reference>
<keyword evidence="4" id="KW-1185">Reference proteome</keyword>
<organism evidence="3 4">
    <name type="scientific">Mycena rosella</name>
    <name type="common">Pink bonnet</name>
    <name type="synonym">Agaricus rosellus</name>
    <dbReference type="NCBI Taxonomy" id="1033263"/>
    <lineage>
        <taxon>Eukaryota</taxon>
        <taxon>Fungi</taxon>
        <taxon>Dikarya</taxon>
        <taxon>Basidiomycota</taxon>
        <taxon>Agaricomycotina</taxon>
        <taxon>Agaricomycetes</taxon>
        <taxon>Agaricomycetidae</taxon>
        <taxon>Agaricales</taxon>
        <taxon>Marasmiineae</taxon>
        <taxon>Mycenaceae</taxon>
        <taxon>Mycena</taxon>
    </lineage>
</organism>
<gene>
    <name evidence="3" type="ORF">B0H17DRAFT_1072108</name>
</gene>
<proteinExistence type="predicted"/>
<keyword evidence="2" id="KW-0472">Membrane</keyword>
<keyword evidence="2" id="KW-1133">Transmembrane helix</keyword>
<dbReference type="EMBL" id="JARKIE010000096">
    <property type="protein sequence ID" value="KAJ7686377.1"/>
    <property type="molecule type" value="Genomic_DNA"/>
</dbReference>
<evidence type="ECO:0000256" key="1">
    <source>
        <dbReference type="SAM" id="MobiDB-lite"/>
    </source>
</evidence>